<dbReference type="OrthoDB" id="7694678at2759"/>
<keyword evidence="7" id="KW-0732">Signal</keyword>
<name>A0A1M8A1U5_MALS4</name>
<keyword evidence="10" id="KW-1185">Reference proteome</keyword>
<keyword evidence="3 6" id="KW-1133">Transmembrane helix</keyword>
<dbReference type="VEuPathDB" id="FungiDB:MSYG_0707"/>
<gene>
    <name evidence="9" type="ORF">MSYG_0707</name>
</gene>
<evidence type="ECO:0000256" key="1">
    <source>
        <dbReference type="ARBA" id="ARBA00004127"/>
    </source>
</evidence>
<evidence type="ECO:0000256" key="5">
    <source>
        <dbReference type="ARBA" id="ARBA00032658"/>
    </source>
</evidence>
<reference evidence="10" key="1">
    <citation type="journal article" date="2017" name="Nucleic Acids Res.">
        <title>Proteogenomics produces comprehensive and highly accurate protein-coding gene annotation in a complete genome assembly of Malassezia sympodialis.</title>
        <authorList>
            <person name="Zhu Y."/>
            <person name="Engstroem P.G."/>
            <person name="Tellgren-Roth C."/>
            <person name="Baudo C.D."/>
            <person name="Kennell J.C."/>
            <person name="Sun S."/>
            <person name="Billmyre R.B."/>
            <person name="Schroeder M.S."/>
            <person name="Andersson A."/>
            <person name="Holm T."/>
            <person name="Sigurgeirsson B."/>
            <person name="Wu G."/>
            <person name="Sankaranarayanan S.R."/>
            <person name="Siddharthan R."/>
            <person name="Sanyal K."/>
            <person name="Lundeberg J."/>
            <person name="Nystedt B."/>
            <person name="Boekhout T."/>
            <person name="Dawson T.L. Jr."/>
            <person name="Heitman J."/>
            <person name="Scheynius A."/>
            <person name="Lehtioe J."/>
        </authorList>
    </citation>
    <scope>NUCLEOTIDE SEQUENCE [LARGE SCALE GENOMIC DNA]</scope>
    <source>
        <strain evidence="10">ATCC 42132</strain>
    </source>
</reference>
<proteinExistence type="predicted"/>
<dbReference type="Pfam" id="PF02163">
    <property type="entry name" value="Peptidase_M50"/>
    <property type="match status" value="1"/>
</dbReference>
<evidence type="ECO:0000256" key="2">
    <source>
        <dbReference type="ARBA" id="ARBA00022692"/>
    </source>
</evidence>
<dbReference type="GO" id="GO:0016020">
    <property type="term" value="C:membrane"/>
    <property type="evidence" value="ECO:0007669"/>
    <property type="project" value="InterPro"/>
</dbReference>
<evidence type="ECO:0000313" key="9">
    <source>
        <dbReference type="EMBL" id="SHO76369.1"/>
    </source>
</evidence>
<comment type="subcellular location">
    <subcellularLocation>
        <location evidence="1">Endomembrane system</location>
        <topology evidence="1">Multi-pass membrane protein</topology>
    </subcellularLocation>
</comment>
<sequence>MWSVLLVGVAVWALLLQAVARYRLGSPELSLLYAPLLLGGARMRIPLGALRYEASHMPPWIARPLRAHAGNLSGRLWFDMGIVVASVFMLSALVVLCVTCAQVVSRLWVAHLPTTPFSKRAIDEPASPLWITPLIWNVNLTTSELALLLSIMAVSQLVHEAGHVLAALLHKVRPLRWGLTLVFPCVVMAHVTFPDMSHLSTRKQLRIVAAGVWHNAVTLVAWAAVAALASGLWVDAAGWRVVSCSDATLAAYLHRDTTVTAVNDISLEAIPPQERTVWWHRMLDDALPREPGWCIPASNWSRADAACCAASEDARGCFVDEHRTSKCFDVLDVFEQVGTRCDESCDGACARVDPFHPLVRLHLRQPDGSADHVVLQGTTSSLAARVRVSPYRLFAPLRVLVGHRVADDLADILRSVSRYVYMIHVSMVLFNMLPIDGLDGGHMAELGLRTLWPAATAIPLYTPGTSAPYTLPLHVSPSRICSVLDRLTKGLGVVALLGSTWLTLANHRTV</sequence>
<dbReference type="GO" id="GO:0005737">
    <property type="term" value="C:cytoplasm"/>
    <property type="evidence" value="ECO:0007669"/>
    <property type="project" value="TreeGrafter"/>
</dbReference>
<feature type="chain" id="PRO_5012929664" description="Endopeptidase S2P" evidence="7">
    <location>
        <begin position="21"/>
        <end position="510"/>
    </location>
</feature>
<dbReference type="InterPro" id="IPR008915">
    <property type="entry name" value="Peptidase_M50"/>
</dbReference>
<dbReference type="PANTHER" id="PTHR13325:SF3">
    <property type="entry name" value="MEMBRANE-BOUND TRANSCRIPTION FACTOR SITE-2 PROTEASE"/>
    <property type="match status" value="1"/>
</dbReference>
<protein>
    <recommendedName>
        <fullName evidence="5">Endopeptidase S2P</fullName>
    </recommendedName>
</protein>
<feature type="domain" description="Peptidase M50" evidence="8">
    <location>
        <begin position="150"/>
        <end position="447"/>
    </location>
</feature>
<keyword evidence="4 6" id="KW-0472">Membrane</keyword>
<dbReference type="PANTHER" id="PTHR13325">
    <property type="entry name" value="PROTEASE M50 MEMBRANE-BOUND TRANSCRIPTION FACTOR SITE 2 PROTEASE"/>
    <property type="match status" value="1"/>
</dbReference>
<evidence type="ECO:0000313" key="10">
    <source>
        <dbReference type="Proteomes" id="UP000186303"/>
    </source>
</evidence>
<evidence type="ECO:0000256" key="7">
    <source>
        <dbReference type="SAM" id="SignalP"/>
    </source>
</evidence>
<feature type="transmembrane region" description="Helical" evidence="6">
    <location>
        <begin position="76"/>
        <end position="109"/>
    </location>
</feature>
<dbReference type="EMBL" id="LT671821">
    <property type="protein sequence ID" value="SHO76369.1"/>
    <property type="molecule type" value="Genomic_DNA"/>
</dbReference>
<dbReference type="InterPro" id="IPR001193">
    <property type="entry name" value="MBTPS2"/>
</dbReference>
<evidence type="ECO:0000256" key="6">
    <source>
        <dbReference type="SAM" id="Phobius"/>
    </source>
</evidence>
<dbReference type="GO" id="GO:0004222">
    <property type="term" value="F:metalloendopeptidase activity"/>
    <property type="evidence" value="ECO:0007669"/>
    <property type="project" value="InterPro"/>
</dbReference>
<dbReference type="AlphaFoldDB" id="A0A1M8A1U5"/>
<feature type="signal peptide" evidence="7">
    <location>
        <begin position="1"/>
        <end position="20"/>
    </location>
</feature>
<dbReference type="GO" id="GO:0031293">
    <property type="term" value="P:membrane protein intracellular domain proteolysis"/>
    <property type="evidence" value="ECO:0007669"/>
    <property type="project" value="TreeGrafter"/>
</dbReference>
<evidence type="ECO:0000256" key="3">
    <source>
        <dbReference type="ARBA" id="ARBA00022989"/>
    </source>
</evidence>
<dbReference type="GO" id="GO:1905897">
    <property type="term" value="P:regulation of response to endoplasmic reticulum stress"/>
    <property type="evidence" value="ECO:0007669"/>
    <property type="project" value="TreeGrafter"/>
</dbReference>
<feature type="transmembrane region" description="Helical" evidence="6">
    <location>
        <begin position="213"/>
        <end position="234"/>
    </location>
</feature>
<dbReference type="STRING" id="1230383.A0A1M8A1U5"/>
<dbReference type="Proteomes" id="UP000186303">
    <property type="component" value="Chromosome 1"/>
</dbReference>
<organism evidence="9 10">
    <name type="scientific">Malassezia sympodialis (strain ATCC 42132)</name>
    <name type="common">Atopic eczema-associated yeast</name>
    <dbReference type="NCBI Taxonomy" id="1230383"/>
    <lineage>
        <taxon>Eukaryota</taxon>
        <taxon>Fungi</taxon>
        <taxon>Dikarya</taxon>
        <taxon>Basidiomycota</taxon>
        <taxon>Ustilaginomycotina</taxon>
        <taxon>Malasseziomycetes</taxon>
        <taxon>Malasseziales</taxon>
        <taxon>Malasseziaceae</taxon>
        <taxon>Malassezia</taxon>
    </lineage>
</organism>
<keyword evidence="2 6" id="KW-0812">Transmembrane</keyword>
<evidence type="ECO:0000259" key="8">
    <source>
        <dbReference type="Pfam" id="PF02163"/>
    </source>
</evidence>
<dbReference type="GO" id="GO:0012505">
    <property type="term" value="C:endomembrane system"/>
    <property type="evidence" value="ECO:0007669"/>
    <property type="project" value="UniProtKB-SubCell"/>
</dbReference>
<accession>A0A1M8A1U5</accession>
<evidence type="ECO:0000256" key="4">
    <source>
        <dbReference type="ARBA" id="ARBA00023136"/>
    </source>
</evidence>